<proteinExistence type="predicted"/>
<dbReference type="Proteomes" id="UP000054047">
    <property type="component" value="Unassembled WGS sequence"/>
</dbReference>
<reference evidence="1 2" key="1">
    <citation type="submission" date="2013-12" db="EMBL/GenBank/DDBJ databases">
        <title>Draft genome of the parsitic nematode Ancylostoma duodenale.</title>
        <authorList>
            <person name="Mitreva M."/>
        </authorList>
    </citation>
    <scope>NUCLEOTIDE SEQUENCE [LARGE SCALE GENOMIC DNA]</scope>
    <source>
        <strain evidence="1 2">Zhejiang</strain>
    </source>
</reference>
<dbReference type="AlphaFoldDB" id="A0A0C2HIG0"/>
<keyword evidence="2" id="KW-1185">Reference proteome</keyword>
<name>A0A0C2HIG0_9BILA</name>
<dbReference type="OrthoDB" id="5868766at2759"/>
<evidence type="ECO:0000313" key="2">
    <source>
        <dbReference type="Proteomes" id="UP000054047"/>
    </source>
</evidence>
<sequence length="248" mass="27477">MYPNNSNIPCVIQASRFHQAAELSAPARSFGLVQVGSIIANALNADRLDTAINMYRTEVMKFQAWKQKQSPTLNIFPSPKSRDLYLAKCDGEGRQKALPLITAALNYFCGQLTGIDEEIQASILEAEKRITPPAQHRAKIDQCSLRNLMLLGTSSTDPTLTQATTKDKMLFVFLGRTGSTGRLWHARGTNGKIAGAFSVHPKIKGVKVIKERDIFQVEISEFDEKLVHINMNGEAVQSFAHDTRNFNG</sequence>
<dbReference type="EMBL" id="KN726173">
    <property type="protein sequence ID" value="KIH69361.1"/>
    <property type="molecule type" value="Genomic_DNA"/>
</dbReference>
<accession>A0A0C2HIG0</accession>
<evidence type="ECO:0000313" key="1">
    <source>
        <dbReference type="EMBL" id="KIH69361.1"/>
    </source>
</evidence>
<organism evidence="1 2">
    <name type="scientific">Ancylostoma duodenale</name>
    <dbReference type="NCBI Taxonomy" id="51022"/>
    <lineage>
        <taxon>Eukaryota</taxon>
        <taxon>Metazoa</taxon>
        <taxon>Ecdysozoa</taxon>
        <taxon>Nematoda</taxon>
        <taxon>Chromadorea</taxon>
        <taxon>Rhabditida</taxon>
        <taxon>Rhabditina</taxon>
        <taxon>Rhabditomorpha</taxon>
        <taxon>Strongyloidea</taxon>
        <taxon>Ancylostomatidae</taxon>
        <taxon>Ancylostomatinae</taxon>
        <taxon>Ancylostoma</taxon>
    </lineage>
</organism>
<gene>
    <name evidence="1" type="ORF">ANCDUO_00299</name>
</gene>
<protein>
    <submittedName>
        <fullName evidence="1">Uncharacterized protein</fullName>
    </submittedName>
</protein>